<keyword evidence="1" id="KW-0812">Transmembrane</keyword>
<feature type="transmembrane region" description="Helical" evidence="1">
    <location>
        <begin position="360"/>
        <end position="383"/>
    </location>
</feature>
<evidence type="ECO:0000313" key="2">
    <source>
        <dbReference type="EMBL" id="MPM05871.1"/>
    </source>
</evidence>
<comment type="caution">
    <text evidence="2">The sequence shown here is derived from an EMBL/GenBank/DDBJ whole genome shotgun (WGS) entry which is preliminary data.</text>
</comment>
<feature type="transmembrane region" description="Helical" evidence="1">
    <location>
        <begin position="136"/>
        <end position="154"/>
    </location>
</feature>
<sequence>MEAKIFNPGSILRYVSLICVWIISISVILLTKSIIIHIFAFWIFAFWALKIVKFDITHPYFWFASTFSLYNSAYAIIYLIAINRNFIYGYSKENLLYPLLALGVVLIFITPNSITFEDVYVNRKNRNITRRQLSRLIKILIIILCFSTLVFIQILKMRNYGSRSEMSGNREYFYVLSIYFIRYITYLLCLFLLSVGTVSKKTWWLILGCFFVALQFSLFTSERDGLFRFIVVIAFCLYRLNVFTRKHVLVLIPVGILSMVFFTYIKYFFVTGELDVNYINSGNFLYLFLNSDFRDTGSNLQILLNNTWTSGYIGIKSLFFDFISAFLPSRFVFNVNTWFNETFFSGSNWSRAFSLVGEGYVIGGVLGIVLLFIILGCLINYAYRKKEENVISLSVYIFFISVVISSFRGSFSTITSDMLRIPAFSLFVLYVITNGRIKAI</sequence>
<dbReference type="NCBIfam" id="TIGR04370">
    <property type="entry name" value="glyco_rpt_poly"/>
    <property type="match status" value="1"/>
</dbReference>
<proteinExistence type="predicted"/>
<accession>A0A644WQS2</accession>
<name>A0A644WQS2_9ZZZZ</name>
<evidence type="ECO:0008006" key="3">
    <source>
        <dbReference type="Google" id="ProtNLM"/>
    </source>
</evidence>
<feature type="transmembrane region" description="Helical" evidence="1">
    <location>
        <begin position="202"/>
        <end position="219"/>
    </location>
</feature>
<feature type="transmembrane region" description="Helical" evidence="1">
    <location>
        <begin position="225"/>
        <end position="241"/>
    </location>
</feature>
<feature type="transmembrane region" description="Helical" evidence="1">
    <location>
        <begin position="59"/>
        <end position="83"/>
    </location>
</feature>
<feature type="transmembrane region" description="Helical" evidence="1">
    <location>
        <begin position="174"/>
        <end position="195"/>
    </location>
</feature>
<dbReference type="EMBL" id="VSSQ01001173">
    <property type="protein sequence ID" value="MPM05871.1"/>
    <property type="molecule type" value="Genomic_DNA"/>
</dbReference>
<evidence type="ECO:0000256" key="1">
    <source>
        <dbReference type="SAM" id="Phobius"/>
    </source>
</evidence>
<feature type="transmembrane region" description="Helical" evidence="1">
    <location>
        <begin position="12"/>
        <end position="28"/>
    </location>
</feature>
<feature type="transmembrane region" description="Helical" evidence="1">
    <location>
        <begin position="34"/>
        <end position="52"/>
    </location>
</feature>
<keyword evidence="1" id="KW-0472">Membrane</keyword>
<feature type="transmembrane region" description="Helical" evidence="1">
    <location>
        <begin position="95"/>
        <end position="115"/>
    </location>
</feature>
<feature type="transmembrane region" description="Helical" evidence="1">
    <location>
        <begin position="419"/>
        <end position="437"/>
    </location>
</feature>
<organism evidence="2">
    <name type="scientific">bioreactor metagenome</name>
    <dbReference type="NCBI Taxonomy" id="1076179"/>
    <lineage>
        <taxon>unclassified sequences</taxon>
        <taxon>metagenomes</taxon>
        <taxon>ecological metagenomes</taxon>
    </lineage>
</organism>
<protein>
    <recommendedName>
        <fullName evidence="3">Oligosaccharide repeat unit polymerase</fullName>
    </recommendedName>
</protein>
<gene>
    <name evidence="2" type="ORF">SDC9_52166</name>
</gene>
<feature type="transmembrane region" description="Helical" evidence="1">
    <location>
        <begin position="390"/>
        <end position="407"/>
    </location>
</feature>
<feature type="transmembrane region" description="Helical" evidence="1">
    <location>
        <begin position="248"/>
        <end position="269"/>
    </location>
</feature>
<dbReference type="AlphaFoldDB" id="A0A644WQS2"/>
<reference evidence="2" key="1">
    <citation type="submission" date="2019-08" db="EMBL/GenBank/DDBJ databases">
        <authorList>
            <person name="Kucharzyk K."/>
            <person name="Murdoch R.W."/>
            <person name="Higgins S."/>
            <person name="Loffler F."/>
        </authorList>
    </citation>
    <scope>NUCLEOTIDE SEQUENCE</scope>
</reference>
<keyword evidence="1" id="KW-1133">Transmembrane helix</keyword>